<name>A0A9N7YA27_PLEPL</name>
<dbReference type="Pfam" id="PF12714">
    <property type="entry name" value="TILa"/>
    <property type="match status" value="1"/>
</dbReference>
<accession>A0A9N7YA27</accession>
<sequence>MQNGNGCIKPEQCGCFYHGHGYEIGEILWTEGCSEKCICSAKSTVRREPASCPEGESCTLNNTWGCARKAIHAEVVQANINIYRG</sequence>
<evidence type="ECO:0000313" key="3">
    <source>
        <dbReference type="Proteomes" id="UP001153269"/>
    </source>
</evidence>
<evidence type="ECO:0000313" key="2">
    <source>
        <dbReference type="EMBL" id="CAB1416794.1"/>
    </source>
</evidence>
<gene>
    <name evidence="2" type="ORF">PLEPLA_LOCUS4585</name>
</gene>
<keyword evidence="3" id="KW-1185">Reference proteome</keyword>
<dbReference type="Proteomes" id="UP001153269">
    <property type="component" value="Unassembled WGS sequence"/>
</dbReference>
<protein>
    <recommendedName>
        <fullName evidence="1">TILa domain-containing protein</fullName>
    </recommendedName>
</protein>
<reference evidence="2" key="1">
    <citation type="submission" date="2020-03" db="EMBL/GenBank/DDBJ databases">
        <authorList>
            <person name="Weist P."/>
        </authorList>
    </citation>
    <scope>NUCLEOTIDE SEQUENCE</scope>
</reference>
<dbReference type="AlphaFoldDB" id="A0A9N7YA27"/>
<dbReference type="EMBL" id="CADEAL010000225">
    <property type="protein sequence ID" value="CAB1416794.1"/>
    <property type="molecule type" value="Genomic_DNA"/>
</dbReference>
<proteinExistence type="predicted"/>
<dbReference type="InterPro" id="IPR025615">
    <property type="entry name" value="TILa_dom"/>
</dbReference>
<comment type="caution">
    <text evidence="2">The sequence shown here is derived from an EMBL/GenBank/DDBJ whole genome shotgun (WGS) entry which is preliminary data.</text>
</comment>
<feature type="domain" description="TILa" evidence="1">
    <location>
        <begin position="14"/>
        <end position="62"/>
    </location>
</feature>
<evidence type="ECO:0000259" key="1">
    <source>
        <dbReference type="Pfam" id="PF12714"/>
    </source>
</evidence>
<organism evidence="2 3">
    <name type="scientific">Pleuronectes platessa</name>
    <name type="common">European plaice</name>
    <dbReference type="NCBI Taxonomy" id="8262"/>
    <lineage>
        <taxon>Eukaryota</taxon>
        <taxon>Metazoa</taxon>
        <taxon>Chordata</taxon>
        <taxon>Craniata</taxon>
        <taxon>Vertebrata</taxon>
        <taxon>Euteleostomi</taxon>
        <taxon>Actinopterygii</taxon>
        <taxon>Neopterygii</taxon>
        <taxon>Teleostei</taxon>
        <taxon>Neoteleostei</taxon>
        <taxon>Acanthomorphata</taxon>
        <taxon>Carangaria</taxon>
        <taxon>Pleuronectiformes</taxon>
        <taxon>Pleuronectoidei</taxon>
        <taxon>Pleuronectidae</taxon>
        <taxon>Pleuronectes</taxon>
    </lineage>
</organism>